<sequence length="131" mass="13921">MIKSNAAKGVKSNHPKKDDHATIAMVDGLSSMSSDSKICLIKLVETAQLAAAHIIKKSPTNLWFIGISVFGLQPVTIPTPARPTINPKTRFLLNFLCNRGMASSAVNAGLNVIRIDASPAAVLAIPCMKNN</sequence>
<dbReference type="EMBL" id="KF900645">
    <property type="protein sequence ID" value="AIF02285.1"/>
    <property type="molecule type" value="Genomic_DNA"/>
</dbReference>
<protein>
    <submittedName>
        <fullName evidence="1">Uncharacterized protein</fullName>
    </submittedName>
</protein>
<evidence type="ECO:0000313" key="1">
    <source>
        <dbReference type="EMBL" id="AIF02285.1"/>
    </source>
</evidence>
<reference evidence="1" key="1">
    <citation type="journal article" date="2014" name="Genome Biol. Evol.">
        <title>Pangenome evidence for extensive interdomain horizontal transfer affecting lineage core and shell genes in uncultured planktonic thaumarchaeota and euryarchaeota.</title>
        <authorList>
            <person name="Deschamps P."/>
            <person name="Zivanovic Y."/>
            <person name="Moreira D."/>
            <person name="Rodriguez-Valera F."/>
            <person name="Lopez-Garcia P."/>
        </authorList>
    </citation>
    <scope>NUCLEOTIDE SEQUENCE</scope>
</reference>
<name>A0A075GGD0_9EURY</name>
<dbReference type="AlphaFoldDB" id="A0A075GGD0"/>
<accession>A0A075GGD0</accession>
<organism evidence="1">
    <name type="scientific">uncultured marine group II/III euryarchaeote KM3_156_A06</name>
    <dbReference type="NCBI Taxonomy" id="1457899"/>
    <lineage>
        <taxon>Archaea</taxon>
        <taxon>Methanobacteriati</taxon>
        <taxon>Methanobacteriota</taxon>
        <taxon>environmental samples</taxon>
    </lineage>
</organism>
<proteinExistence type="predicted"/>